<dbReference type="InterPro" id="IPR011545">
    <property type="entry name" value="DEAD/DEAH_box_helicase_dom"/>
</dbReference>
<feature type="domain" description="Helicase C-terminal" evidence="7">
    <location>
        <begin position="214"/>
        <end position="353"/>
    </location>
</feature>
<dbReference type="GO" id="GO:0005634">
    <property type="term" value="C:nucleus"/>
    <property type="evidence" value="ECO:0007669"/>
    <property type="project" value="TreeGrafter"/>
</dbReference>
<dbReference type="OrthoDB" id="10261556at2759"/>
<dbReference type="GO" id="GO:0009378">
    <property type="term" value="F:four-way junction helicase activity"/>
    <property type="evidence" value="ECO:0007669"/>
    <property type="project" value="TreeGrafter"/>
</dbReference>
<name>K5X211_PHACS</name>
<dbReference type="InterPro" id="IPR027417">
    <property type="entry name" value="P-loop_NTPase"/>
</dbReference>
<evidence type="ECO:0000256" key="5">
    <source>
        <dbReference type="ARBA" id="ARBA00034808"/>
    </source>
</evidence>
<dbReference type="Gene3D" id="3.40.50.300">
    <property type="entry name" value="P-loop containing nucleotide triphosphate hydrolases"/>
    <property type="match status" value="2"/>
</dbReference>
<dbReference type="InterPro" id="IPR001650">
    <property type="entry name" value="Helicase_C-like"/>
</dbReference>
<dbReference type="RefSeq" id="XP_007394088.1">
    <property type="nucleotide sequence ID" value="XM_007394026.1"/>
</dbReference>
<dbReference type="EMBL" id="JH930471">
    <property type="protein sequence ID" value="EKM56792.1"/>
    <property type="molecule type" value="Genomic_DNA"/>
</dbReference>
<dbReference type="GO" id="GO:0005524">
    <property type="term" value="F:ATP binding"/>
    <property type="evidence" value="ECO:0007669"/>
    <property type="project" value="UniProtKB-KW"/>
</dbReference>
<dbReference type="Proteomes" id="UP000008370">
    <property type="component" value="Unassembled WGS sequence"/>
</dbReference>
<dbReference type="GO" id="GO:0005737">
    <property type="term" value="C:cytoplasm"/>
    <property type="evidence" value="ECO:0007669"/>
    <property type="project" value="TreeGrafter"/>
</dbReference>
<dbReference type="Pfam" id="PF00270">
    <property type="entry name" value="DEAD"/>
    <property type="match status" value="1"/>
</dbReference>
<dbReference type="KEGG" id="pco:PHACADRAFT_56231"/>
<accession>K5X211</accession>
<keyword evidence="2" id="KW-0547">Nucleotide-binding</keyword>
<organism evidence="8 9">
    <name type="scientific">Phanerochaete carnosa (strain HHB-10118-sp)</name>
    <name type="common">White-rot fungus</name>
    <name type="synonym">Peniophora carnosa</name>
    <dbReference type="NCBI Taxonomy" id="650164"/>
    <lineage>
        <taxon>Eukaryota</taxon>
        <taxon>Fungi</taxon>
        <taxon>Dikarya</taxon>
        <taxon>Basidiomycota</taxon>
        <taxon>Agaricomycotina</taxon>
        <taxon>Agaricomycetes</taxon>
        <taxon>Polyporales</taxon>
        <taxon>Phanerochaetaceae</taxon>
        <taxon>Phanerochaete</taxon>
    </lineage>
</organism>
<dbReference type="GO" id="GO:0003676">
    <property type="term" value="F:nucleic acid binding"/>
    <property type="evidence" value="ECO:0007669"/>
    <property type="project" value="InterPro"/>
</dbReference>
<feature type="domain" description="Helicase ATP-binding" evidence="6">
    <location>
        <begin position="25"/>
        <end position="192"/>
    </location>
</feature>
<dbReference type="GO" id="GO:0000724">
    <property type="term" value="P:double-strand break repair via homologous recombination"/>
    <property type="evidence" value="ECO:0007669"/>
    <property type="project" value="TreeGrafter"/>
</dbReference>
<evidence type="ECO:0000259" key="6">
    <source>
        <dbReference type="PROSITE" id="PS51192"/>
    </source>
</evidence>
<evidence type="ECO:0000259" key="7">
    <source>
        <dbReference type="PROSITE" id="PS51194"/>
    </source>
</evidence>
<dbReference type="GO" id="GO:0005694">
    <property type="term" value="C:chromosome"/>
    <property type="evidence" value="ECO:0007669"/>
    <property type="project" value="TreeGrafter"/>
</dbReference>
<proteinExistence type="inferred from homology"/>
<evidence type="ECO:0000313" key="9">
    <source>
        <dbReference type="Proteomes" id="UP000008370"/>
    </source>
</evidence>
<evidence type="ECO:0000256" key="3">
    <source>
        <dbReference type="ARBA" id="ARBA00022840"/>
    </source>
</evidence>
<evidence type="ECO:0000256" key="4">
    <source>
        <dbReference type="ARBA" id="ARBA00034617"/>
    </source>
</evidence>
<dbReference type="SUPFAM" id="SSF52540">
    <property type="entry name" value="P-loop containing nucleoside triphosphate hydrolases"/>
    <property type="match status" value="1"/>
</dbReference>
<reference evidence="8 9" key="1">
    <citation type="journal article" date="2012" name="BMC Genomics">
        <title>Comparative genomics of the white-rot fungi, Phanerochaete carnosa and P. chrysosporium, to elucidate the genetic basis of the distinct wood types they colonize.</title>
        <authorList>
            <person name="Suzuki H."/>
            <person name="MacDonald J."/>
            <person name="Syed K."/>
            <person name="Salamov A."/>
            <person name="Hori C."/>
            <person name="Aerts A."/>
            <person name="Henrissat B."/>
            <person name="Wiebenga A."/>
            <person name="vanKuyk P.A."/>
            <person name="Barry K."/>
            <person name="Lindquist E."/>
            <person name="LaButti K."/>
            <person name="Lapidus A."/>
            <person name="Lucas S."/>
            <person name="Coutinho P."/>
            <person name="Gong Y."/>
            <person name="Samejima M."/>
            <person name="Mahadevan R."/>
            <person name="Abou-Zaid M."/>
            <person name="de Vries R.P."/>
            <person name="Igarashi K."/>
            <person name="Yadav J.S."/>
            <person name="Grigoriev I.V."/>
            <person name="Master E.R."/>
        </authorList>
    </citation>
    <scope>NUCLEOTIDE SEQUENCE [LARGE SCALE GENOMIC DNA]</scope>
    <source>
        <strain evidence="8 9">HHB-10118-sp</strain>
    </source>
</reference>
<keyword evidence="9" id="KW-1185">Reference proteome</keyword>
<dbReference type="Pfam" id="PF00271">
    <property type="entry name" value="Helicase_C"/>
    <property type="match status" value="1"/>
</dbReference>
<evidence type="ECO:0000256" key="1">
    <source>
        <dbReference type="ARBA" id="ARBA00005446"/>
    </source>
</evidence>
<dbReference type="STRING" id="650164.K5X211"/>
<dbReference type="InParanoid" id="K5X211"/>
<feature type="non-terminal residue" evidence="8">
    <location>
        <position position="1"/>
    </location>
</feature>
<dbReference type="AlphaFoldDB" id="K5X211"/>
<evidence type="ECO:0000313" key="8">
    <source>
        <dbReference type="EMBL" id="EKM56792.1"/>
    </source>
</evidence>
<dbReference type="HOGENOM" id="CLU_001103_19_0_1"/>
<gene>
    <name evidence="8" type="ORF">PHACADRAFT_56231</name>
</gene>
<keyword evidence="3" id="KW-0067">ATP-binding</keyword>
<protein>
    <recommendedName>
        <fullName evidence="5">DNA 3'-5' helicase</fullName>
        <ecNumber evidence="5">5.6.2.4</ecNumber>
    </recommendedName>
</protein>
<dbReference type="PANTHER" id="PTHR13710">
    <property type="entry name" value="DNA HELICASE RECQ FAMILY MEMBER"/>
    <property type="match status" value="1"/>
</dbReference>
<dbReference type="GeneID" id="18920053"/>
<evidence type="ECO:0000256" key="2">
    <source>
        <dbReference type="ARBA" id="ARBA00022741"/>
    </source>
</evidence>
<dbReference type="EC" id="5.6.2.4" evidence="5"/>
<feature type="non-terminal residue" evidence="8">
    <location>
        <position position="353"/>
    </location>
</feature>
<sequence length="353" mass="40234">TIHGVHQHVQATFNMRGCHWQYQFLKAVWNKKHTILNVGTGSEKTLAFYIPALFAAPGQILIVVTALNVLAAQNVAQLEAAGIPAIYIMQDITDGKYTVVIASPEQLVKWGGGFENLFKDLTFRTRILSVAFNKGHCITQWGSFRPEYSEISRLQYLLPETSFAFALAMFSLLILDEIKKSFGLATGNFVHIHWPNDRPNVHIGVQKIEHMLDSYCNLVFLVSDDWKEGDDNPCKFVAFFDNINEAVGAGTFLHQRLPLEHHNKILWFHSNITKKFKAEAFKKLRTGEIWGLCATDSFRMGVDLPNITFIVQWCTKCDLITLWQRLGHGAQNRRLDTFGLIFVENKYLESEEK</sequence>
<comment type="similarity">
    <text evidence="1">Belongs to the helicase family. RecQ subfamily.</text>
</comment>
<dbReference type="GO" id="GO:0043138">
    <property type="term" value="F:3'-5' DNA helicase activity"/>
    <property type="evidence" value="ECO:0007669"/>
    <property type="project" value="UniProtKB-EC"/>
</dbReference>
<dbReference type="PROSITE" id="PS51192">
    <property type="entry name" value="HELICASE_ATP_BIND_1"/>
    <property type="match status" value="1"/>
</dbReference>
<dbReference type="InterPro" id="IPR014001">
    <property type="entry name" value="Helicase_ATP-bd"/>
</dbReference>
<dbReference type="SMART" id="SM00490">
    <property type="entry name" value="HELICc"/>
    <property type="match status" value="1"/>
</dbReference>
<dbReference type="PROSITE" id="PS51194">
    <property type="entry name" value="HELICASE_CTER"/>
    <property type="match status" value="1"/>
</dbReference>
<comment type="catalytic activity">
    <reaction evidence="4">
        <text>Couples ATP hydrolysis with the unwinding of duplex DNA by translocating in the 3'-5' direction.</text>
        <dbReference type="EC" id="5.6.2.4"/>
    </reaction>
</comment>
<dbReference type="PANTHER" id="PTHR13710:SF120">
    <property type="entry name" value="BIFUNCTIONAL 3'-5' EXONUCLEASE_ATP-DEPENDENT HELICASE WRN"/>
    <property type="match status" value="1"/>
</dbReference>